<dbReference type="InterPro" id="IPR014871">
    <property type="entry name" value="dUTPase/dCTP_pyrophosphatase"/>
</dbReference>
<dbReference type="AlphaFoldDB" id="A0A645G160"/>
<evidence type="ECO:0000313" key="1">
    <source>
        <dbReference type="EMBL" id="MPN20568.1"/>
    </source>
</evidence>
<accession>A0A645G160</accession>
<comment type="caution">
    <text evidence="1">The sequence shown here is derived from an EMBL/GenBank/DDBJ whole genome shotgun (WGS) entry which is preliminary data.</text>
</comment>
<dbReference type="SUPFAM" id="SSF101386">
    <property type="entry name" value="all-alpha NTP pyrophosphatases"/>
    <property type="match status" value="1"/>
</dbReference>
<dbReference type="Gene3D" id="1.10.4010.10">
    <property type="entry name" value="Type II deoxyuridine triphosphatase"/>
    <property type="match status" value="1"/>
</dbReference>
<dbReference type="EMBL" id="VSSQ01068366">
    <property type="protein sequence ID" value="MPN20568.1"/>
    <property type="molecule type" value="Genomic_DNA"/>
</dbReference>
<evidence type="ECO:0008006" key="2">
    <source>
        <dbReference type="Google" id="ProtNLM"/>
    </source>
</evidence>
<dbReference type="CDD" id="cd11527">
    <property type="entry name" value="NTP-PPase_dUTPase"/>
    <property type="match status" value="1"/>
</dbReference>
<dbReference type="InterPro" id="IPR016947">
    <property type="entry name" value="UCP030140"/>
</dbReference>
<sequence>MDLNKLFSMQEVLDKRIENEHNLENQCLINKKVLALFVEVGELANETRCFKFWSKKTASPKEVILEEYVDCLHFILSIGITSNFRDILLSAPESSHDDATDSFLKLSCLISNFLGNKTRENYIDLFNNFLNLGNMLGFNEEDIEKAYVSKNEINHERQNQGY</sequence>
<protein>
    <recommendedName>
        <fullName evidence="2">dUTPase</fullName>
    </recommendedName>
</protein>
<proteinExistence type="predicted"/>
<organism evidence="1">
    <name type="scientific">bioreactor metagenome</name>
    <dbReference type="NCBI Taxonomy" id="1076179"/>
    <lineage>
        <taxon>unclassified sequences</taxon>
        <taxon>metagenomes</taxon>
        <taxon>ecological metagenomes</taxon>
    </lineage>
</organism>
<gene>
    <name evidence="1" type="ORF">SDC9_167947</name>
</gene>
<dbReference type="Pfam" id="PF08761">
    <property type="entry name" value="dUTPase_2"/>
    <property type="match status" value="1"/>
</dbReference>
<name>A0A645G160_9ZZZZ</name>
<reference evidence="1" key="1">
    <citation type="submission" date="2019-08" db="EMBL/GenBank/DDBJ databases">
        <authorList>
            <person name="Kucharzyk K."/>
            <person name="Murdoch R.W."/>
            <person name="Higgins S."/>
            <person name="Loffler F."/>
        </authorList>
    </citation>
    <scope>NUCLEOTIDE SEQUENCE</scope>
</reference>
<dbReference type="PIRSF" id="PIRSF030140">
    <property type="entry name" value="UCP030140"/>
    <property type="match status" value="1"/>
</dbReference>